<sequence>MMAATGTANGMGGLEQAVKRRRGREGFESWRELTCWVWWAGRWGEADMLLEDGHGKYELKRFTWTWFMPCSIQGSCKGLSSLLQLFRRYWGIVVLSHCYLAKKLGSGRAVEVGASVVMLFSLSAI</sequence>
<organism evidence="1 2">
    <name type="scientific">Melastoma candidum</name>
    <dbReference type="NCBI Taxonomy" id="119954"/>
    <lineage>
        <taxon>Eukaryota</taxon>
        <taxon>Viridiplantae</taxon>
        <taxon>Streptophyta</taxon>
        <taxon>Embryophyta</taxon>
        <taxon>Tracheophyta</taxon>
        <taxon>Spermatophyta</taxon>
        <taxon>Magnoliopsida</taxon>
        <taxon>eudicotyledons</taxon>
        <taxon>Gunneridae</taxon>
        <taxon>Pentapetalae</taxon>
        <taxon>rosids</taxon>
        <taxon>malvids</taxon>
        <taxon>Myrtales</taxon>
        <taxon>Melastomataceae</taxon>
        <taxon>Melastomatoideae</taxon>
        <taxon>Melastomateae</taxon>
        <taxon>Melastoma</taxon>
    </lineage>
</organism>
<protein>
    <submittedName>
        <fullName evidence="1">Uncharacterized protein</fullName>
    </submittedName>
</protein>
<accession>A0ACB9RTX2</accession>
<comment type="caution">
    <text evidence="1">The sequence shown here is derived from an EMBL/GenBank/DDBJ whole genome shotgun (WGS) entry which is preliminary data.</text>
</comment>
<proteinExistence type="predicted"/>
<name>A0ACB9RTX2_9MYRT</name>
<keyword evidence="2" id="KW-1185">Reference proteome</keyword>
<dbReference type="Proteomes" id="UP001057402">
    <property type="component" value="Chromosome 3"/>
</dbReference>
<reference evidence="2" key="1">
    <citation type="journal article" date="2023" name="Front. Plant Sci.">
        <title>Chromosomal-level genome assembly of Melastoma candidum provides insights into trichome evolution.</title>
        <authorList>
            <person name="Zhong Y."/>
            <person name="Wu W."/>
            <person name="Sun C."/>
            <person name="Zou P."/>
            <person name="Liu Y."/>
            <person name="Dai S."/>
            <person name="Zhou R."/>
        </authorList>
    </citation>
    <scope>NUCLEOTIDE SEQUENCE [LARGE SCALE GENOMIC DNA]</scope>
</reference>
<evidence type="ECO:0000313" key="2">
    <source>
        <dbReference type="Proteomes" id="UP001057402"/>
    </source>
</evidence>
<dbReference type="EMBL" id="CM042882">
    <property type="protein sequence ID" value="KAI4382269.1"/>
    <property type="molecule type" value="Genomic_DNA"/>
</dbReference>
<evidence type="ECO:0000313" key="1">
    <source>
        <dbReference type="EMBL" id="KAI4382269.1"/>
    </source>
</evidence>
<gene>
    <name evidence="1" type="ORF">MLD38_008254</name>
</gene>